<dbReference type="Gene3D" id="3.40.390.30">
    <property type="entry name" value="Metalloproteases ('zincins'), catalytic domain"/>
    <property type="match status" value="1"/>
</dbReference>
<feature type="binding site" evidence="9">
    <location>
        <position position="120"/>
    </location>
    <ligand>
        <name>Zn(2+)</name>
        <dbReference type="ChEBI" id="CHEBI:29105"/>
        <note>catalytic</note>
    </ligand>
</feature>
<comment type="cofactor">
    <cofactor evidence="9">
        <name>Zn(2+)</name>
        <dbReference type="ChEBI" id="CHEBI:29105"/>
    </cofactor>
    <text evidence="9">Binds 1 zinc ion.</text>
</comment>
<dbReference type="GO" id="GO:0006364">
    <property type="term" value="P:rRNA processing"/>
    <property type="evidence" value="ECO:0007669"/>
    <property type="project" value="UniProtKB-UniRule"/>
</dbReference>
<protein>
    <recommendedName>
        <fullName evidence="9">Endoribonuclease YbeY</fullName>
        <ecNumber evidence="9">3.1.-.-</ecNumber>
    </recommendedName>
</protein>
<keyword evidence="11" id="KW-1185">Reference proteome</keyword>
<dbReference type="PANTHER" id="PTHR46986">
    <property type="entry name" value="ENDORIBONUCLEASE YBEY, CHLOROPLASTIC"/>
    <property type="match status" value="1"/>
</dbReference>
<dbReference type="PROSITE" id="PS01306">
    <property type="entry name" value="UPF0054"/>
    <property type="match status" value="1"/>
</dbReference>
<evidence type="ECO:0000313" key="11">
    <source>
        <dbReference type="Proteomes" id="UP000321816"/>
    </source>
</evidence>
<evidence type="ECO:0000256" key="5">
    <source>
        <dbReference type="ARBA" id="ARBA00022723"/>
    </source>
</evidence>
<name>A0A5C7F6U9_9BACI</name>
<feature type="binding site" evidence="9">
    <location>
        <position position="124"/>
    </location>
    <ligand>
        <name>Zn(2+)</name>
        <dbReference type="ChEBI" id="CHEBI:29105"/>
        <note>catalytic</note>
    </ligand>
</feature>
<dbReference type="GO" id="GO:0005737">
    <property type="term" value="C:cytoplasm"/>
    <property type="evidence" value="ECO:0007669"/>
    <property type="project" value="UniProtKB-SubCell"/>
</dbReference>
<evidence type="ECO:0000256" key="9">
    <source>
        <dbReference type="HAMAP-Rule" id="MF_00009"/>
    </source>
</evidence>
<gene>
    <name evidence="9 10" type="primary">ybeY</name>
    <name evidence="10" type="ORF">FTX54_006995</name>
</gene>
<organism evidence="10 11">
    <name type="scientific">Alkalicoccus halolimnae</name>
    <dbReference type="NCBI Taxonomy" id="1667239"/>
    <lineage>
        <taxon>Bacteria</taxon>
        <taxon>Bacillati</taxon>
        <taxon>Bacillota</taxon>
        <taxon>Bacilli</taxon>
        <taxon>Bacillales</taxon>
        <taxon>Bacillaceae</taxon>
        <taxon>Alkalicoccus</taxon>
    </lineage>
</organism>
<comment type="similarity">
    <text evidence="1 9">Belongs to the endoribonuclease YbeY family.</text>
</comment>
<dbReference type="GO" id="GO:0004222">
    <property type="term" value="F:metalloendopeptidase activity"/>
    <property type="evidence" value="ECO:0007669"/>
    <property type="project" value="InterPro"/>
</dbReference>
<dbReference type="HAMAP" id="MF_00009">
    <property type="entry name" value="Endoribonucl_YbeY"/>
    <property type="match status" value="1"/>
</dbReference>
<dbReference type="InterPro" id="IPR020549">
    <property type="entry name" value="YbeY_CS"/>
</dbReference>
<dbReference type="Proteomes" id="UP000321816">
    <property type="component" value="Chromosome"/>
</dbReference>
<evidence type="ECO:0000256" key="6">
    <source>
        <dbReference type="ARBA" id="ARBA00022759"/>
    </source>
</evidence>
<keyword evidence="8 9" id="KW-0862">Zinc</keyword>
<sequence>MNEYEIDITDETGRLTEEQLNLVSEVLQTAFIREGKLPGAEVSVTFVRDENIQTLNRDYRNKNQVTDVLSFALNEGDEEIVGADIPDVMGDIIISADRAEAQAEEYGHSFEREICFLAVHGFLHLSGYVHESETEEKEMFTRQEEILRTHGIEK</sequence>
<evidence type="ECO:0000256" key="8">
    <source>
        <dbReference type="ARBA" id="ARBA00022833"/>
    </source>
</evidence>
<dbReference type="Pfam" id="PF02130">
    <property type="entry name" value="YbeY"/>
    <property type="match status" value="1"/>
</dbReference>
<keyword evidence="7 9" id="KW-0378">Hydrolase</keyword>
<proteinExistence type="inferred from homology"/>
<dbReference type="PANTHER" id="PTHR46986:SF1">
    <property type="entry name" value="ENDORIBONUCLEASE YBEY, CHLOROPLASTIC"/>
    <property type="match status" value="1"/>
</dbReference>
<keyword evidence="5 9" id="KW-0479">Metal-binding</keyword>
<dbReference type="RefSeq" id="WP_147802943.1">
    <property type="nucleotide sequence ID" value="NZ_CP144914.1"/>
</dbReference>
<evidence type="ECO:0000256" key="7">
    <source>
        <dbReference type="ARBA" id="ARBA00022801"/>
    </source>
</evidence>
<dbReference type="EC" id="3.1.-.-" evidence="9"/>
<reference evidence="10 11" key="1">
    <citation type="submission" date="2024-01" db="EMBL/GenBank/DDBJ databases">
        <title>Complete Genome Sequence of Alkalicoccus halolimnae BZ-SZ-XJ29T, a Moderately Halophilic Bacterium Isolated from a Salt Lake.</title>
        <authorList>
            <person name="Zhao B."/>
        </authorList>
    </citation>
    <scope>NUCLEOTIDE SEQUENCE [LARGE SCALE GENOMIC DNA]</scope>
    <source>
        <strain evidence="10 11">BZ-SZ-XJ29</strain>
    </source>
</reference>
<comment type="subcellular location">
    <subcellularLocation>
        <location evidence="9">Cytoplasm</location>
    </subcellularLocation>
</comment>
<dbReference type="OrthoDB" id="9807740at2"/>
<dbReference type="SUPFAM" id="SSF55486">
    <property type="entry name" value="Metalloproteases ('zincins'), catalytic domain"/>
    <property type="match status" value="1"/>
</dbReference>
<evidence type="ECO:0000256" key="4">
    <source>
        <dbReference type="ARBA" id="ARBA00022722"/>
    </source>
</evidence>
<keyword evidence="6 9" id="KW-0255">Endonuclease</keyword>
<evidence type="ECO:0000313" key="10">
    <source>
        <dbReference type="EMBL" id="WWD81288.1"/>
    </source>
</evidence>
<dbReference type="GO" id="GO:0004521">
    <property type="term" value="F:RNA endonuclease activity"/>
    <property type="evidence" value="ECO:0007669"/>
    <property type="project" value="UniProtKB-UniRule"/>
</dbReference>
<feature type="binding site" evidence="9">
    <location>
        <position position="130"/>
    </location>
    <ligand>
        <name>Zn(2+)</name>
        <dbReference type="ChEBI" id="CHEBI:29105"/>
        <note>catalytic</note>
    </ligand>
</feature>
<dbReference type="GO" id="GO:0008270">
    <property type="term" value="F:zinc ion binding"/>
    <property type="evidence" value="ECO:0007669"/>
    <property type="project" value="UniProtKB-UniRule"/>
</dbReference>
<dbReference type="AlphaFoldDB" id="A0A5C7F6U9"/>
<evidence type="ECO:0000256" key="1">
    <source>
        <dbReference type="ARBA" id="ARBA00010875"/>
    </source>
</evidence>
<accession>A0A5C7F6U9</accession>
<dbReference type="NCBIfam" id="TIGR00043">
    <property type="entry name" value="rRNA maturation RNase YbeY"/>
    <property type="match status" value="1"/>
</dbReference>
<keyword evidence="4 9" id="KW-0540">Nuclease</keyword>
<evidence type="ECO:0000256" key="2">
    <source>
        <dbReference type="ARBA" id="ARBA00022517"/>
    </source>
</evidence>
<dbReference type="InterPro" id="IPR023091">
    <property type="entry name" value="MetalPrtase_cat_dom_sf_prd"/>
</dbReference>
<dbReference type="InterPro" id="IPR002036">
    <property type="entry name" value="YbeY"/>
</dbReference>
<keyword evidence="9" id="KW-0963">Cytoplasm</keyword>
<dbReference type="EMBL" id="CP144914">
    <property type="protein sequence ID" value="WWD81288.1"/>
    <property type="molecule type" value="Genomic_DNA"/>
</dbReference>
<keyword evidence="2 9" id="KW-0690">Ribosome biogenesis</keyword>
<dbReference type="KEGG" id="ahal:FTX54_006995"/>
<evidence type="ECO:0000256" key="3">
    <source>
        <dbReference type="ARBA" id="ARBA00022552"/>
    </source>
</evidence>
<comment type="function">
    <text evidence="9">Single strand-specific metallo-endoribonuclease involved in late-stage 70S ribosome quality control and in maturation of the 3' terminus of the 16S rRNA.</text>
</comment>
<keyword evidence="3 9" id="KW-0698">rRNA processing</keyword>